<dbReference type="GO" id="GO:0005881">
    <property type="term" value="C:cytoplasmic microtubule"/>
    <property type="evidence" value="ECO:0007669"/>
    <property type="project" value="UniProtKB-ARBA"/>
</dbReference>
<feature type="compositionally biased region" description="Polar residues" evidence="11">
    <location>
        <begin position="2122"/>
        <end position="2136"/>
    </location>
</feature>
<keyword evidence="7" id="KW-0131">Cell cycle</keyword>
<feature type="compositionally biased region" description="Low complexity" evidence="11">
    <location>
        <begin position="1287"/>
        <end position="1298"/>
    </location>
</feature>
<feature type="region of interest" description="Disordered" evidence="11">
    <location>
        <begin position="1587"/>
        <end position="1733"/>
    </location>
</feature>
<dbReference type="InterPro" id="IPR045110">
    <property type="entry name" value="XMAP215"/>
</dbReference>
<dbReference type="GO" id="GO:0051301">
    <property type="term" value="P:cell division"/>
    <property type="evidence" value="ECO:0007669"/>
    <property type="project" value="UniProtKB-KW"/>
</dbReference>
<feature type="compositionally biased region" description="Polar residues" evidence="11">
    <location>
        <begin position="1589"/>
        <end position="1601"/>
    </location>
</feature>
<feature type="domain" description="TOG" evidence="12">
    <location>
        <begin position="3"/>
        <end position="237"/>
    </location>
</feature>
<feature type="domain" description="TOG" evidence="12">
    <location>
        <begin position="1343"/>
        <end position="1593"/>
    </location>
</feature>
<dbReference type="GO" id="GO:0061863">
    <property type="term" value="F:microtubule plus end polymerase"/>
    <property type="evidence" value="ECO:0007669"/>
    <property type="project" value="InterPro"/>
</dbReference>
<feature type="repeat" description="HEAT" evidence="10">
    <location>
        <begin position="459"/>
        <end position="497"/>
    </location>
</feature>
<feature type="compositionally biased region" description="Polar residues" evidence="11">
    <location>
        <begin position="2037"/>
        <end position="2051"/>
    </location>
</feature>
<dbReference type="InterPro" id="IPR034085">
    <property type="entry name" value="TOG"/>
</dbReference>
<feature type="compositionally biased region" description="Low complexity" evidence="11">
    <location>
        <begin position="1633"/>
        <end position="1658"/>
    </location>
</feature>
<dbReference type="GO" id="GO:1990571">
    <property type="term" value="P:meiotic centromere clustering"/>
    <property type="evidence" value="ECO:0007669"/>
    <property type="project" value="UniProtKB-ARBA"/>
</dbReference>
<organism evidence="13 14">
    <name type="scientific">Cryptococcus neoformans Tu259-1</name>
    <dbReference type="NCBI Taxonomy" id="1230072"/>
    <lineage>
        <taxon>Eukaryota</taxon>
        <taxon>Fungi</taxon>
        <taxon>Dikarya</taxon>
        <taxon>Basidiomycota</taxon>
        <taxon>Agaricomycotina</taxon>
        <taxon>Tremellomycetes</taxon>
        <taxon>Tremellales</taxon>
        <taxon>Cryptococcaceae</taxon>
        <taxon>Cryptococcus</taxon>
        <taxon>Cryptococcus neoformans species complex</taxon>
    </lineage>
</organism>
<evidence type="ECO:0000256" key="5">
    <source>
        <dbReference type="ARBA" id="ARBA00022701"/>
    </source>
</evidence>
<feature type="compositionally biased region" description="Low complexity" evidence="11">
    <location>
        <begin position="1203"/>
        <end position="1215"/>
    </location>
</feature>
<dbReference type="GO" id="GO:1990498">
    <property type="term" value="C:mitotic spindle microtubule"/>
    <property type="evidence" value="ECO:0007669"/>
    <property type="project" value="UniProtKB-ARBA"/>
</dbReference>
<evidence type="ECO:0000256" key="6">
    <source>
        <dbReference type="ARBA" id="ARBA00022737"/>
    </source>
</evidence>
<feature type="compositionally biased region" description="Low complexity" evidence="11">
    <location>
        <begin position="630"/>
        <end position="670"/>
    </location>
</feature>
<dbReference type="FunFam" id="1.25.10.10:FF:000068">
    <property type="entry name" value="cytoskeleton-associated protein 5 isoform X1"/>
    <property type="match status" value="1"/>
</dbReference>
<dbReference type="GO" id="GO:0099070">
    <property type="term" value="C:static microtubule bundle"/>
    <property type="evidence" value="ECO:0007669"/>
    <property type="project" value="UniProtKB-ARBA"/>
</dbReference>
<comment type="similarity">
    <text evidence="9">Belongs to the TOG/XMAP215 family.</text>
</comment>
<feature type="domain" description="TOG" evidence="12">
    <location>
        <begin position="948"/>
        <end position="1183"/>
    </location>
</feature>
<dbReference type="FunFam" id="1.25.10.10:FF:000651">
    <property type="entry name" value="Unplaced genomic scaffold supercont1.201, whole genome shotgun sequence"/>
    <property type="match status" value="1"/>
</dbReference>
<keyword evidence="6" id="KW-0677">Repeat</keyword>
<comment type="caution">
    <text evidence="13">The sequence shown here is derived from an EMBL/GenBank/DDBJ whole genome shotgun (WGS) entry which is preliminary data.</text>
</comment>
<dbReference type="InterPro" id="IPR016024">
    <property type="entry name" value="ARM-type_fold"/>
</dbReference>
<feature type="compositionally biased region" description="Low complexity" evidence="11">
    <location>
        <begin position="1720"/>
        <end position="1733"/>
    </location>
</feature>
<evidence type="ECO:0000256" key="10">
    <source>
        <dbReference type="PROSITE-ProRule" id="PRU00103"/>
    </source>
</evidence>
<dbReference type="InterPro" id="IPR024395">
    <property type="entry name" value="CLASP_N_dom"/>
</dbReference>
<feature type="compositionally biased region" description="Polar residues" evidence="11">
    <location>
        <begin position="1660"/>
        <end position="1678"/>
    </location>
</feature>
<keyword evidence="5" id="KW-0493">Microtubule</keyword>
<keyword evidence="4" id="KW-0132">Cell division</keyword>
<dbReference type="FunFam" id="1.25.10.10:FF:000019">
    <property type="entry name" value="Cytoskeleton-associated protein 5"/>
    <property type="match status" value="1"/>
</dbReference>
<name>A0A854QA41_CRYNE</name>
<keyword evidence="7" id="KW-0498">Mitosis</keyword>
<accession>A0A854QA41</accession>
<dbReference type="GO" id="GO:0000022">
    <property type="term" value="P:mitotic spindle elongation"/>
    <property type="evidence" value="ECO:0007669"/>
    <property type="project" value="UniProtKB-ARBA"/>
</dbReference>
<feature type="region of interest" description="Disordered" evidence="11">
    <location>
        <begin position="233"/>
        <end position="282"/>
    </location>
</feature>
<dbReference type="EMBL" id="AMKT01000067">
    <property type="protein sequence ID" value="OXG16559.1"/>
    <property type="molecule type" value="Genomic_DNA"/>
</dbReference>
<evidence type="ECO:0000256" key="3">
    <source>
        <dbReference type="ARBA" id="ARBA00022490"/>
    </source>
</evidence>
<feature type="compositionally biased region" description="Low complexity" evidence="11">
    <location>
        <begin position="534"/>
        <end position="547"/>
    </location>
</feature>
<evidence type="ECO:0000256" key="4">
    <source>
        <dbReference type="ARBA" id="ARBA00022618"/>
    </source>
</evidence>
<dbReference type="SUPFAM" id="SSF48371">
    <property type="entry name" value="ARM repeat"/>
    <property type="match status" value="2"/>
</dbReference>
<dbReference type="InterPro" id="IPR048491">
    <property type="entry name" value="XMAP215_CLASP_TOG"/>
</dbReference>
<comment type="similarity">
    <text evidence="2">Belongs to the CLASP family.</text>
</comment>
<dbReference type="InterPro" id="IPR021133">
    <property type="entry name" value="HEAT_type_2"/>
</dbReference>
<feature type="compositionally biased region" description="Low complexity" evidence="11">
    <location>
        <begin position="1253"/>
        <end position="1265"/>
    </location>
</feature>
<feature type="compositionally biased region" description="Low complexity" evidence="11">
    <location>
        <begin position="573"/>
        <end position="605"/>
    </location>
</feature>
<dbReference type="Pfam" id="PF21041">
    <property type="entry name" value="XMAP215_CLASP_TOG"/>
    <property type="match status" value="2"/>
</dbReference>
<evidence type="ECO:0000256" key="2">
    <source>
        <dbReference type="ARBA" id="ARBA00009549"/>
    </source>
</evidence>
<dbReference type="Pfam" id="PF21040">
    <property type="entry name" value="CEP104-like_TOG"/>
    <property type="match status" value="1"/>
</dbReference>
<dbReference type="SMART" id="SM01349">
    <property type="entry name" value="TOG"/>
    <property type="match status" value="5"/>
</dbReference>
<dbReference type="PROSITE" id="PS50077">
    <property type="entry name" value="HEAT_REPEAT"/>
    <property type="match status" value="1"/>
</dbReference>
<dbReference type="InterPro" id="IPR011989">
    <property type="entry name" value="ARM-like"/>
</dbReference>
<comment type="subcellular location">
    <subcellularLocation>
        <location evidence="1">Cytoplasm</location>
        <location evidence="1">Cytoskeleton</location>
        <location evidence="1">Spindle</location>
    </subcellularLocation>
</comment>
<reference evidence="13 14" key="1">
    <citation type="submission" date="2017-06" db="EMBL/GenBank/DDBJ databases">
        <title>Global population genomics of the pathogenic fungus Cryptococcus neoformans var. grubii.</title>
        <authorList>
            <person name="Cuomo C."/>
            <person name="Litvintseva A."/>
            <person name="Chen Y."/>
            <person name="Young S."/>
            <person name="Zeng Q."/>
            <person name="Chapman S."/>
            <person name="Gujja S."/>
            <person name="Saif S."/>
            <person name="Birren B."/>
        </authorList>
    </citation>
    <scope>NUCLEOTIDE SEQUENCE [LARGE SCALE GENOMIC DNA]</scope>
    <source>
        <strain evidence="13 14">Tu259-1</strain>
    </source>
</reference>
<dbReference type="GO" id="GO:0051315">
    <property type="term" value="P:attachment of mitotic spindle microtubules to kinetochore"/>
    <property type="evidence" value="ECO:0007669"/>
    <property type="project" value="UniProtKB-ARBA"/>
</dbReference>
<evidence type="ECO:0000256" key="9">
    <source>
        <dbReference type="ARBA" id="ARBA00025722"/>
    </source>
</evidence>
<feature type="region of interest" description="Disordered" evidence="11">
    <location>
        <begin position="2015"/>
        <end position="2057"/>
    </location>
</feature>
<feature type="region of interest" description="Disordered" evidence="11">
    <location>
        <begin position="520"/>
        <end position="681"/>
    </location>
</feature>
<protein>
    <submittedName>
        <fullName evidence="13">Microtubule Associated protein</fullName>
    </submittedName>
</protein>
<proteinExistence type="inferred from homology"/>
<evidence type="ECO:0000313" key="13">
    <source>
        <dbReference type="EMBL" id="OXG16559.1"/>
    </source>
</evidence>
<dbReference type="OrthoDB" id="205662at2759"/>
<evidence type="ECO:0000259" key="12">
    <source>
        <dbReference type="SMART" id="SM01349"/>
    </source>
</evidence>
<feature type="region of interest" description="Disordered" evidence="11">
    <location>
        <begin position="1182"/>
        <end position="1298"/>
    </location>
</feature>
<dbReference type="Pfam" id="PF12348">
    <property type="entry name" value="CLASP_N"/>
    <property type="match status" value="1"/>
</dbReference>
<evidence type="ECO:0000256" key="11">
    <source>
        <dbReference type="SAM" id="MobiDB-lite"/>
    </source>
</evidence>
<feature type="compositionally biased region" description="Polar residues" evidence="11">
    <location>
        <begin position="1229"/>
        <end position="1239"/>
    </location>
</feature>
<feature type="region of interest" description="Disordered" evidence="11">
    <location>
        <begin position="2120"/>
        <end position="2176"/>
    </location>
</feature>
<feature type="domain" description="TOG" evidence="12">
    <location>
        <begin position="684"/>
        <end position="917"/>
    </location>
</feature>
<dbReference type="GO" id="GO:0030951">
    <property type="term" value="P:establishment or maintenance of microtubule cytoskeleton polarity"/>
    <property type="evidence" value="ECO:0007669"/>
    <property type="project" value="InterPro"/>
</dbReference>
<dbReference type="Proteomes" id="UP000199727">
    <property type="component" value="Unassembled WGS sequence"/>
</dbReference>
<dbReference type="GO" id="GO:0044732">
    <property type="term" value="C:mitotic spindle pole body"/>
    <property type="evidence" value="ECO:0007669"/>
    <property type="project" value="UniProtKB-ARBA"/>
</dbReference>
<dbReference type="Gene3D" id="1.25.10.10">
    <property type="entry name" value="Leucine-rich Repeat Variant"/>
    <property type="match status" value="5"/>
</dbReference>
<evidence type="ECO:0000256" key="7">
    <source>
        <dbReference type="ARBA" id="ARBA00022776"/>
    </source>
</evidence>
<feature type="domain" description="TOG" evidence="12">
    <location>
        <begin position="283"/>
        <end position="522"/>
    </location>
</feature>
<evidence type="ECO:0000313" key="14">
    <source>
        <dbReference type="Proteomes" id="UP000199727"/>
    </source>
</evidence>
<evidence type="ECO:0000256" key="8">
    <source>
        <dbReference type="ARBA" id="ARBA00023212"/>
    </source>
</evidence>
<gene>
    <name evidence="13" type="ORF">C361_04929</name>
</gene>
<evidence type="ECO:0000256" key="1">
    <source>
        <dbReference type="ARBA" id="ARBA00004186"/>
    </source>
</evidence>
<sequence>MNGDPPAEEDFSQIPLVERSQHKNWKARLSAYNDVISGSAKTASDTDPFFQPFVNDGALLKKWCLDANAVAQEKGIEAVLAIVQYSGESSARLRAEVVPAIVEKALGSARAGTKKKGMDLCTMFVEVENGGEGVMNDVLEGLGAKLPKAVAGAVTCLKDIVESFGVPTMGNIKPLLKSLSKIFGHSDKNVRAEGTSLSTVLYTYLGPALLPALSDLKPVQMTELQKSFELMDAEGKGAGSGKPIRFTRKAQRERQATEDAGGNEETGADEAGGEAGEPFDPTSMLDPVDVLALFPSDLESRLSSSKWKDRLEALEECNKVLTDPRNAKILDKNADAYGPLAQTLGTKCKSDANVNVVMEACKVIEGLARGLGKSFGRHRAVVIPGMMERLKERKASVVEALGKALDAIFSTTSLQDVVEDVLTSLKSKNPQVKEGTLKFLHRSLQTTLDAPGKDQIKPLAEALVSLLGDSAEPVRSTAAECLGTMMKILGERAFNPYVENVQEIQMAKVKDAFGRAEIKYRPGGTKKPAAGSRPVAVPSIKPSSSKPTAPPSLPPIKASGKFGGGEDDLVQEFAPPKRAPPARFARPGVVKSAVASPSSPPIKSISKTDEENAVVDDMAPPKRGPPARFARPASTKPAAATASAPSQRAAPTAAPPVTKAASAAAKSGPVKTLTSSPNDPIKFKFSPEDAAAQALDLIPSEFASKFSDSAWKVRLEAADEMVKWVEEEGAEKVDAEVILRFLGKSPGWNEKNFQVSAKIFQVIQIVAQKSSTFGKPAAALAVGPLTDKLGDMKLKKPSGDALSTFAERISLAFVLAQGYEPMSKQKAPKAQADGLLWIKQQLIDFGIAGIPLKDLISFVKTALGSPNAQVRQCATQVLITIRIAVGADISGFLEDLNPQLLSTINSEFDKVSSQVPPEPVKDQVDLKEVAAAPGKGGKGSGNSDPLDDLIPRVDLDKLVASTNVIAGSKSDAWKVRKEGFEALNNILEIKSNSRLKPNMGEIGGVLKKAMADTNLSVKLLALGIISKISIGMGQPFDKYLRLLTPAVASVCADQKATTRTAALNTLTAMADSVGGLDGLYGGLGTALETANPALRSSVLGWLAERLQGEPPSSSADMSPLAGPVIHCLEDRNGDVRKGAAAVLPYVVSSAGFDYVMDQTSNLKPASKATIVPLINNARANAPPSITSSGGANGAAPSAPAPKPIAAAKTATPSIARVRAGAARTVPGSPGTTAGPSISKPSGMPARSLAMKALSSVPSSRPLSSLNHSDDRPSGLPKSRTAVPRPISCTSQAASSSATSSLPSASKIIPFLNGAPEGRAARLKRDIARWVLDPSPKASADLYEYLHHQMESQVAPELLSLLFSKDHRAEEDFMAGLAMIRELYDQQTCGSFGLGDHEIENLQLANVDMALKYAALKLLVNNTQLANRCLEVITHVVETMTRLNQRFSDAEAKLFVPALVFKLGDPKFVSKLAPIFEALDKVIAASQVVALLVQYGLEDKSAGKTCKNESLSLIEKTYRKRGSILRTRDDRSFFETLAKCISDSATRNAALTVMALIQLQGESKSLHAVVEAMPSSSKDMLANRRATMATGKTSGQGQNLAKTSADFASQGDASSPRLRRPGGLSQPRTTQIPSNTNSNTGSTESSPKSISKATSSPITKLTRTIADSPSQSRTIQPPSGLSRPLAVPPSRLQRPTDVFGGGNSNATASARPTALQPLGRPPAARNSANSRSSAPTVIEAINDIRHDDLDRCVDALKTIQSMLNANPDAFVDNVETLADTLMDEMEFSFTPPENLNNPRFFRVVKHLIQSFSGLSSNQTLMRRMSYEQLYAVLNCLSLRLVQADKMGGTIQELSRFINLVLVQCLSTPDRLLVFQVMFRLLLDLTHDFSLSQPSPESERAAHADLVIKCLWKRCKILEDDFRSGRLKPGSILAVLEEFLQGVGPKEYRKRAQQGIALGDMPLRTVKTIIQRLLVYTRDTGLEIYNVLVEQFGDEAASTIVYTYVFRLAGAEVSRPASSHSRSPLLPFNEGADRPMSAASEQASGSTERSSFASPAMVEEDTEIEKMIKNLRSGNQTERLDNLYAFMKANPDKEGEVTAALAAHMTPTFQTYVRRMLELRKNNENPSPSREQPTSPQHSPRPESMPAALKPLPAVARKSLGPRRSSLAINVDKNAPLDDQLAQYKNLFRAQALDSSSRTGSESPATKEGV</sequence>
<keyword evidence="3" id="KW-0963">Cytoplasm</keyword>
<dbReference type="GO" id="GO:0046785">
    <property type="term" value="P:microtubule polymerization"/>
    <property type="evidence" value="ECO:0007669"/>
    <property type="project" value="InterPro"/>
</dbReference>
<dbReference type="FunFam" id="1.25.10.10:FF:000052">
    <property type="entry name" value="Cytoskeleton associated protein 5"/>
    <property type="match status" value="1"/>
</dbReference>
<dbReference type="PANTHER" id="PTHR12609">
    <property type="entry name" value="MICROTUBULE ASSOCIATED PROTEIN XMAP215"/>
    <property type="match status" value="1"/>
</dbReference>
<keyword evidence="8" id="KW-0206">Cytoskeleton</keyword>
<dbReference type="GO" id="GO:0051010">
    <property type="term" value="F:microtubule plus-end binding"/>
    <property type="evidence" value="ECO:0007669"/>
    <property type="project" value="InterPro"/>
</dbReference>